<accession>A0AA95HJM2</accession>
<sequence>MERTGVISIIRLKKVRCLWLTSLRKDTQTVAERIVELTGADVLH</sequence>
<gene>
    <name evidence="1" type="ORF">QNN11_16925</name>
</gene>
<name>A0AA95HJM2_9BACT</name>
<evidence type="ECO:0000313" key="2">
    <source>
        <dbReference type="Proteomes" id="UP001177934"/>
    </source>
</evidence>
<evidence type="ECO:0000313" key="1">
    <source>
        <dbReference type="EMBL" id="WHX09063.1"/>
    </source>
</evidence>
<reference evidence="1" key="1">
    <citation type="journal article" date="2023" name="Nat. Commun.">
        <title>Identification of a novel Human Milk Oligosaccharides utilization cluster in the infant gut commensal Bacteroides dorei.</title>
        <authorList>
            <person name="Kijner S."/>
            <person name="Ennis D."/>
            <person name="Shmorak S."/>
            <person name="Florentin A."/>
            <person name="Yassour M."/>
        </authorList>
    </citation>
    <scope>NUCLEOTIDE SEQUENCE</scope>
    <source>
        <strain evidence="1">2</strain>
    </source>
</reference>
<dbReference type="AlphaFoldDB" id="A0AA95HJM2"/>
<dbReference type="Proteomes" id="UP001177934">
    <property type="component" value="Chromosome"/>
</dbReference>
<proteinExistence type="predicted"/>
<dbReference type="EMBL" id="CP126056">
    <property type="protein sequence ID" value="WHX09063.1"/>
    <property type="molecule type" value="Genomic_DNA"/>
</dbReference>
<protein>
    <submittedName>
        <fullName evidence="1">Uncharacterized protein</fullName>
    </submittedName>
</protein>
<organism evidence="1 2">
    <name type="scientific">Phocaeicola dorei</name>
    <dbReference type="NCBI Taxonomy" id="357276"/>
    <lineage>
        <taxon>Bacteria</taxon>
        <taxon>Pseudomonadati</taxon>
        <taxon>Bacteroidota</taxon>
        <taxon>Bacteroidia</taxon>
        <taxon>Bacteroidales</taxon>
        <taxon>Bacteroidaceae</taxon>
        <taxon>Phocaeicola</taxon>
    </lineage>
</organism>